<evidence type="ECO:0000313" key="2">
    <source>
        <dbReference type="EMBL" id="MBB5723924.1"/>
    </source>
</evidence>
<protein>
    <recommendedName>
        <fullName evidence="4">O-antigen ligase domain-containing protein</fullName>
    </recommendedName>
</protein>
<feature type="transmembrane region" description="Helical" evidence="1">
    <location>
        <begin position="378"/>
        <end position="397"/>
    </location>
</feature>
<feature type="transmembrane region" description="Helical" evidence="1">
    <location>
        <begin position="317"/>
        <end position="342"/>
    </location>
</feature>
<feature type="transmembrane region" description="Helical" evidence="1">
    <location>
        <begin position="191"/>
        <end position="221"/>
    </location>
</feature>
<feature type="transmembrane region" description="Helical" evidence="1">
    <location>
        <begin position="131"/>
        <end position="153"/>
    </location>
</feature>
<keyword evidence="1" id="KW-1133">Transmembrane helix</keyword>
<evidence type="ECO:0008006" key="4">
    <source>
        <dbReference type="Google" id="ProtNLM"/>
    </source>
</evidence>
<feature type="transmembrane region" description="Helical" evidence="1">
    <location>
        <begin position="260"/>
        <end position="277"/>
    </location>
</feature>
<dbReference type="RefSeq" id="WP_183531032.1">
    <property type="nucleotide sequence ID" value="NZ_JACIJM010000016.1"/>
</dbReference>
<feature type="transmembrane region" description="Helical" evidence="1">
    <location>
        <begin position="43"/>
        <end position="62"/>
    </location>
</feature>
<keyword evidence="1" id="KW-0472">Membrane</keyword>
<feature type="transmembrane region" description="Helical" evidence="1">
    <location>
        <begin position="227"/>
        <end position="248"/>
    </location>
</feature>
<feature type="transmembrane region" description="Helical" evidence="1">
    <location>
        <begin position="7"/>
        <end position="23"/>
    </location>
</feature>
<sequence>MARKVNSAAITPLMLLVVIIVFFQRVTINTDANVNSSFQSSSAAYAVALSTVLLIGFSYAYYNKVFMRLPRNIVTISILVFYLIASISAINSFLPLLSGFRAVSGIGLTLAASAYGQYLARNYASSFEYQIFCFALAICATYSIGSAIFQVQVLNVPLIPLRGGMGATIFLLLCIWKIIDLYSSRNYRNISLVCLFFMIGIFLNSASAVMSFGMALLFLALVNGRMLLFLTGFAGVSIATFGFIEYLNANIDDVIFNKPARAYLIGTGRFPLLSFAIDYYKTEFTIAQQVFGVGFMAEREILKLSELSWTSNLHNSMISNLLGVGVVGFFASAVFLVAPFFLFSRIKNIAGGALANKWIACHLIFLFFGFTSSDYPNSPSWLLLIFLTFNSGVVCIVRKSANRDREFG</sequence>
<dbReference type="Proteomes" id="UP000535415">
    <property type="component" value="Unassembled WGS sequence"/>
</dbReference>
<name>A0A7W9EZN9_9RHOB</name>
<reference evidence="2 3" key="1">
    <citation type="submission" date="2020-08" db="EMBL/GenBank/DDBJ databases">
        <title>Genomic Encyclopedia of Type Strains, Phase IV (KMG-IV): sequencing the most valuable type-strain genomes for metagenomic binning, comparative biology and taxonomic classification.</title>
        <authorList>
            <person name="Goeker M."/>
        </authorList>
    </citation>
    <scope>NUCLEOTIDE SEQUENCE [LARGE SCALE GENOMIC DNA]</scope>
    <source>
        <strain evidence="2 3">DSM 101064</strain>
    </source>
</reference>
<accession>A0A7W9EZN9</accession>
<evidence type="ECO:0000313" key="3">
    <source>
        <dbReference type="Proteomes" id="UP000535415"/>
    </source>
</evidence>
<comment type="caution">
    <text evidence="2">The sequence shown here is derived from an EMBL/GenBank/DDBJ whole genome shotgun (WGS) entry which is preliminary data.</text>
</comment>
<proteinExistence type="predicted"/>
<feature type="transmembrane region" description="Helical" evidence="1">
    <location>
        <begin position="100"/>
        <end position="119"/>
    </location>
</feature>
<keyword evidence="3" id="KW-1185">Reference proteome</keyword>
<feature type="transmembrane region" description="Helical" evidence="1">
    <location>
        <begin position="354"/>
        <end position="372"/>
    </location>
</feature>
<keyword evidence="1" id="KW-0812">Transmembrane</keyword>
<feature type="transmembrane region" description="Helical" evidence="1">
    <location>
        <begin position="159"/>
        <end position="179"/>
    </location>
</feature>
<dbReference type="EMBL" id="JACIJM010000016">
    <property type="protein sequence ID" value="MBB5723924.1"/>
    <property type="molecule type" value="Genomic_DNA"/>
</dbReference>
<gene>
    <name evidence="2" type="ORF">FHS72_003571</name>
</gene>
<evidence type="ECO:0000256" key="1">
    <source>
        <dbReference type="SAM" id="Phobius"/>
    </source>
</evidence>
<dbReference type="AlphaFoldDB" id="A0A7W9EZN9"/>
<organism evidence="2 3">
    <name type="scientific">Yoonia ponticola</name>
    <dbReference type="NCBI Taxonomy" id="1524255"/>
    <lineage>
        <taxon>Bacteria</taxon>
        <taxon>Pseudomonadati</taxon>
        <taxon>Pseudomonadota</taxon>
        <taxon>Alphaproteobacteria</taxon>
        <taxon>Rhodobacterales</taxon>
        <taxon>Paracoccaceae</taxon>
        <taxon>Yoonia</taxon>
    </lineage>
</organism>
<feature type="transmembrane region" description="Helical" evidence="1">
    <location>
        <begin position="74"/>
        <end position="94"/>
    </location>
</feature>